<accession>X1C5A7</accession>
<sequence length="49" mass="5696">EINVTVNGDGKYPEFLNKVLLKAATQGYVACHYVFKNLVKYYQKLKEEQ</sequence>
<comment type="caution">
    <text evidence="1">The sequence shown here is derived from an EMBL/GenBank/DDBJ whole genome shotgun (WGS) entry which is preliminary data.</text>
</comment>
<evidence type="ECO:0000313" key="1">
    <source>
        <dbReference type="EMBL" id="GAH03276.1"/>
    </source>
</evidence>
<dbReference type="AlphaFoldDB" id="X1C5A7"/>
<dbReference type="EMBL" id="BART01025645">
    <property type="protein sequence ID" value="GAH03276.1"/>
    <property type="molecule type" value="Genomic_DNA"/>
</dbReference>
<feature type="non-terminal residue" evidence="1">
    <location>
        <position position="1"/>
    </location>
</feature>
<organism evidence="1">
    <name type="scientific">marine sediment metagenome</name>
    <dbReference type="NCBI Taxonomy" id="412755"/>
    <lineage>
        <taxon>unclassified sequences</taxon>
        <taxon>metagenomes</taxon>
        <taxon>ecological metagenomes</taxon>
    </lineage>
</organism>
<gene>
    <name evidence="1" type="ORF">S01H4_45985</name>
</gene>
<proteinExistence type="predicted"/>
<name>X1C5A7_9ZZZZ</name>
<reference evidence="1" key="1">
    <citation type="journal article" date="2014" name="Front. Microbiol.">
        <title>High frequency of phylogenetically diverse reductive dehalogenase-homologous genes in deep subseafloor sedimentary metagenomes.</title>
        <authorList>
            <person name="Kawai M."/>
            <person name="Futagami T."/>
            <person name="Toyoda A."/>
            <person name="Takaki Y."/>
            <person name="Nishi S."/>
            <person name="Hori S."/>
            <person name="Arai W."/>
            <person name="Tsubouchi T."/>
            <person name="Morono Y."/>
            <person name="Uchiyama I."/>
            <person name="Ito T."/>
            <person name="Fujiyama A."/>
            <person name="Inagaki F."/>
            <person name="Takami H."/>
        </authorList>
    </citation>
    <scope>NUCLEOTIDE SEQUENCE</scope>
    <source>
        <strain evidence="1">Expedition CK06-06</strain>
    </source>
</reference>
<protein>
    <submittedName>
        <fullName evidence="1">Uncharacterized protein</fullName>
    </submittedName>
</protein>